<reference evidence="5" key="1">
    <citation type="submission" date="2023-08" db="EMBL/GenBank/DDBJ databases">
        <title>Rhodospirillaceae gen. nov., a novel taxon isolated from the Yangtze River Yuezi River estuary sludge.</title>
        <authorList>
            <person name="Ruan L."/>
        </authorList>
    </citation>
    <scope>NUCLEOTIDE SEQUENCE [LARGE SCALE GENOMIC DNA]</scope>
    <source>
        <strain evidence="5">R-7</strain>
    </source>
</reference>
<organism evidence="4 5">
    <name type="scientific">Dongia sedimenti</name>
    <dbReference type="NCBI Taxonomy" id="3064282"/>
    <lineage>
        <taxon>Bacteria</taxon>
        <taxon>Pseudomonadati</taxon>
        <taxon>Pseudomonadota</taxon>
        <taxon>Alphaproteobacteria</taxon>
        <taxon>Rhodospirillales</taxon>
        <taxon>Dongiaceae</taxon>
        <taxon>Dongia</taxon>
    </lineage>
</organism>
<dbReference type="InterPro" id="IPR013154">
    <property type="entry name" value="ADH-like_N"/>
</dbReference>
<dbReference type="InterPro" id="IPR013149">
    <property type="entry name" value="ADH-like_C"/>
</dbReference>
<dbReference type="SUPFAM" id="SSF50129">
    <property type="entry name" value="GroES-like"/>
    <property type="match status" value="1"/>
</dbReference>
<evidence type="ECO:0000313" key="5">
    <source>
        <dbReference type="Proteomes" id="UP001230156"/>
    </source>
</evidence>
<keyword evidence="2" id="KW-0560">Oxidoreductase</keyword>
<evidence type="ECO:0000313" key="4">
    <source>
        <dbReference type="EMBL" id="MDQ7248387.1"/>
    </source>
</evidence>
<dbReference type="PANTHER" id="PTHR48106:SF13">
    <property type="entry name" value="QUINONE OXIDOREDUCTASE-RELATED"/>
    <property type="match status" value="1"/>
</dbReference>
<name>A0ABU0YKZ8_9PROT</name>
<dbReference type="RefSeq" id="WP_379955865.1">
    <property type="nucleotide sequence ID" value="NZ_JAUYVI010000004.1"/>
</dbReference>
<keyword evidence="1" id="KW-0521">NADP</keyword>
<evidence type="ECO:0000256" key="2">
    <source>
        <dbReference type="ARBA" id="ARBA00023002"/>
    </source>
</evidence>
<dbReference type="InterPro" id="IPR047618">
    <property type="entry name" value="QOR-like"/>
</dbReference>
<comment type="caution">
    <text evidence="4">The sequence shown here is derived from an EMBL/GenBank/DDBJ whole genome shotgun (WGS) entry which is preliminary data.</text>
</comment>
<dbReference type="Gene3D" id="3.40.50.720">
    <property type="entry name" value="NAD(P)-binding Rossmann-like Domain"/>
    <property type="match status" value="1"/>
</dbReference>
<dbReference type="Gene3D" id="3.90.180.10">
    <property type="entry name" value="Medium-chain alcohol dehydrogenases, catalytic domain"/>
    <property type="match status" value="1"/>
</dbReference>
<proteinExistence type="predicted"/>
<dbReference type="Pfam" id="PF00107">
    <property type="entry name" value="ADH_zinc_N"/>
    <property type="match status" value="1"/>
</dbReference>
<dbReference type="Pfam" id="PF08240">
    <property type="entry name" value="ADH_N"/>
    <property type="match status" value="1"/>
</dbReference>
<dbReference type="EMBL" id="JAUYVI010000004">
    <property type="protein sequence ID" value="MDQ7248387.1"/>
    <property type="molecule type" value="Genomic_DNA"/>
</dbReference>
<feature type="domain" description="Enoyl reductase (ER)" evidence="3">
    <location>
        <begin position="12"/>
        <end position="323"/>
    </location>
</feature>
<evidence type="ECO:0000256" key="1">
    <source>
        <dbReference type="ARBA" id="ARBA00022857"/>
    </source>
</evidence>
<protein>
    <submittedName>
        <fullName evidence="4">Quinone oxidoreductase</fullName>
    </submittedName>
</protein>
<dbReference type="InterPro" id="IPR036291">
    <property type="entry name" value="NAD(P)-bd_dom_sf"/>
</dbReference>
<dbReference type="NCBIfam" id="NF008024">
    <property type="entry name" value="PRK10754.1"/>
    <property type="match status" value="1"/>
</dbReference>
<keyword evidence="5" id="KW-1185">Reference proteome</keyword>
<accession>A0ABU0YKZ8</accession>
<dbReference type="SUPFAM" id="SSF51735">
    <property type="entry name" value="NAD(P)-binding Rossmann-fold domains"/>
    <property type="match status" value="1"/>
</dbReference>
<dbReference type="InterPro" id="IPR020843">
    <property type="entry name" value="ER"/>
</dbReference>
<sequence length="325" mass="34976">MKANAIRIHEHGGPEVMRWEEVEVPPAGPGEVTIRNHACGLNFIDTYQRSGLYPLTMPSGLGLEAAGMVEAVGPGVTEFKPGDRVAYCSAPNGAYATIRNYPAERLVKLPDTVDFETAAGMMLQGMTVEFLLRRTYPVKAGDFVLFHAAAGGVGTIAMQWLASLGAVTIGTAGSPEKCAIAKSLGATHVINYRSEDWVKRVKEITDGKGVHVVYDGVGKDTFLPSLDCLRMRGMMVTFGNASGPAPEIQPLILSQKGSLFLTRPTLFHYIASRSDLELSAGALFDVVNRGLVKIQIGHRYPLKDAAEAHRDLQARKTTGATILIP</sequence>
<gene>
    <name evidence="4" type="ORF">Q8A70_11955</name>
</gene>
<dbReference type="CDD" id="cd05286">
    <property type="entry name" value="QOR2"/>
    <property type="match status" value="1"/>
</dbReference>
<dbReference type="InterPro" id="IPR011032">
    <property type="entry name" value="GroES-like_sf"/>
</dbReference>
<evidence type="ECO:0000259" key="3">
    <source>
        <dbReference type="SMART" id="SM00829"/>
    </source>
</evidence>
<dbReference type="PANTHER" id="PTHR48106">
    <property type="entry name" value="QUINONE OXIDOREDUCTASE PIG3-RELATED"/>
    <property type="match status" value="1"/>
</dbReference>
<dbReference type="SMART" id="SM00829">
    <property type="entry name" value="PKS_ER"/>
    <property type="match status" value="1"/>
</dbReference>
<dbReference type="Proteomes" id="UP001230156">
    <property type="component" value="Unassembled WGS sequence"/>
</dbReference>